<protein>
    <submittedName>
        <fullName evidence="11">ABC transporter ATP-binding protein/permease</fullName>
    </submittedName>
</protein>
<keyword evidence="5 11" id="KW-0067">ATP-binding</keyword>
<dbReference type="PANTHER" id="PTHR11384">
    <property type="entry name" value="ATP-BINDING CASSETTE, SUB-FAMILY D MEMBER"/>
    <property type="match status" value="1"/>
</dbReference>
<evidence type="ECO:0000256" key="8">
    <source>
        <dbReference type="SAM" id="Phobius"/>
    </source>
</evidence>
<dbReference type="InterPro" id="IPR011527">
    <property type="entry name" value="ABC1_TM_dom"/>
</dbReference>
<dbReference type="Pfam" id="PF00005">
    <property type="entry name" value="ABC_tran"/>
    <property type="match status" value="1"/>
</dbReference>
<evidence type="ECO:0000256" key="6">
    <source>
        <dbReference type="ARBA" id="ARBA00022989"/>
    </source>
</evidence>
<dbReference type="AlphaFoldDB" id="A0AA97AJ75"/>
<dbReference type="InterPro" id="IPR027417">
    <property type="entry name" value="P-loop_NTPase"/>
</dbReference>
<dbReference type="SUPFAM" id="SSF90123">
    <property type="entry name" value="ABC transporter transmembrane region"/>
    <property type="match status" value="1"/>
</dbReference>
<feature type="transmembrane region" description="Helical" evidence="8">
    <location>
        <begin position="36"/>
        <end position="60"/>
    </location>
</feature>
<feature type="transmembrane region" description="Helical" evidence="8">
    <location>
        <begin position="277"/>
        <end position="296"/>
    </location>
</feature>
<name>A0AA97AJ75_9CYAN</name>
<evidence type="ECO:0000256" key="7">
    <source>
        <dbReference type="ARBA" id="ARBA00023136"/>
    </source>
</evidence>
<keyword evidence="6 8" id="KW-1133">Transmembrane helix</keyword>
<dbReference type="SUPFAM" id="SSF52540">
    <property type="entry name" value="P-loop containing nucleoside triphosphate hydrolases"/>
    <property type="match status" value="1"/>
</dbReference>
<dbReference type="RefSeq" id="WP_316432609.1">
    <property type="nucleotide sequence ID" value="NZ_CP053586.1"/>
</dbReference>
<evidence type="ECO:0000313" key="11">
    <source>
        <dbReference type="EMBL" id="WNZ26339.1"/>
    </source>
</evidence>
<dbReference type="EMBL" id="CP053586">
    <property type="protein sequence ID" value="WNZ26339.1"/>
    <property type="molecule type" value="Genomic_DNA"/>
</dbReference>
<gene>
    <name evidence="11" type="ORF">HJG54_28325</name>
</gene>
<evidence type="ECO:0000259" key="10">
    <source>
        <dbReference type="PROSITE" id="PS50929"/>
    </source>
</evidence>
<keyword evidence="7 8" id="KW-0472">Membrane</keyword>
<dbReference type="GO" id="GO:0140359">
    <property type="term" value="F:ABC-type transporter activity"/>
    <property type="evidence" value="ECO:0007669"/>
    <property type="project" value="InterPro"/>
</dbReference>
<keyword evidence="4" id="KW-0547">Nucleotide-binding</keyword>
<dbReference type="InterPro" id="IPR003593">
    <property type="entry name" value="AAA+_ATPase"/>
</dbReference>
<dbReference type="InterPro" id="IPR036640">
    <property type="entry name" value="ABC1_TM_sf"/>
</dbReference>
<keyword evidence="2" id="KW-0813">Transport</keyword>
<dbReference type="InterPro" id="IPR050835">
    <property type="entry name" value="ABC_transporter_sub-D"/>
</dbReference>
<evidence type="ECO:0000259" key="9">
    <source>
        <dbReference type="PROSITE" id="PS50893"/>
    </source>
</evidence>
<reference evidence="11" key="1">
    <citation type="submission" date="2020-05" db="EMBL/GenBank/DDBJ databases">
        <authorList>
            <person name="Zhu T."/>
            <person name="Keshari N."/>
            <person name="Lu X."/>
        </authorList>
    </citation>
    <scope>NUCLEOTIDE SEQUENCE</scope>
    <source>
        <strain evidence="11">NK1-12</strain>
    </source>
</reference>
<evidence type="ECO:0000256" key="5">
    <source>
        <dbReference type="ARBA" id="ARBA00022840"/>
    </source>
</evidence>
<keyword evidence="3 8" id="KW-0812">Transmembrane</keyword>
<dbReference type="PROSITE" id="PS50893">
    <property type="entry name" value="ABC_TRANSPORTER_2"/>
    <property type="match status" value="1"/>
</dbReference>
<dbReference type="SMART" id="SM00382">
    <property type="entry name" value="AAA"/>
    <property type="match status" value="1"/>
</dbReference>
<comment type="subcellular location">
    <subcellularLocation>
        <location evidence="1">Cell membrane</location>
        <topology evidence="1">Multi-pass membrane protein</topology>
    </subcellularLocation>
</comment>
<sequence>MNIARNSSISAWLNLWRPFWRVAAPYWQSSEKWGAVVLLLLLFGLALISAGLLVLVSLFLGEVTSALAAQERERFMQALAIFLGVIVIGVPLLSLKTYMQAKLGLYWRNWLTERFLQQYLNTQQFYQLSLHSSSLDSNIDNPDQRIAEDIKIFTQQSLFFAVVVFDSLLQLAAFTGVLWSISQLLMVFLILYAVIGTFFTAEVFGRPLVGINAEQLKREADFRFSLVRVRENAEAIAFYQGQEPESQQAWQRFLAAFRNFQHLIRWQLGLNLFQNSYQYFTFLLPALILAPSILAGEREVGAEAQAGTAFRIILLALALIVKQFEQLTALIASVERLDHLANFAPPEPNQRIERVVSDRLAVHHLTLMAPDGTPLISNLSLMLAPNESLLIMGASGVGKSSLLRAIAGLWTWGNGRIEYPEPMLLLPQRPYMSLGSLRDQITYPHVSAVPDSLLLSLLTQVNLSDLAERFGGLEAVADWSQVLSIGEQQRLAFARLLLAQPHYALLDEATSGLDEANERQLYQQLQASNITYLSVGHRPSLRAYHQSTFEMVPLDQRD</sequence>
<dbReference type="Gene3D" id="1.20.1560.10">
    <property type="entry name" value="ABC transporter type 1, transmembrane domain"/>
    <property type="match status" value="1"/>
</dbReference>
<dbReference type="GO" id="GO:0005524">
    <property type="term" value="F:ATP binding"/>
    <property type="evidence" value="ECO:0007669"/>
    <property type="project" value="UniProtKB-KW"/>
</dbReference>
<evidence type="ECO:0000256" key="2">
    <source>
        <dbReference type="ARBA" id="ARBA00022448"/>
    </source>
</evidence>
<dbReference type="PANTHER" id="PTHR11384:SF59">
    <property type="entry name" value="LYSOSOMAL COBALAMIN TRANSPORTER ABCD4"/>
    <property type="match status" value="1"/>
</dbReference>
<accession>A0AA97AJ75</accession>
<evidence type="ECO:0000256" key="4">
    <source>
        <dbReference type="ARBA" id="ARBA00022741"/>
    </source>
</evidence>
<dbReference type="Gene3D" id="3.40.50.300">
    <property type="entry name" value="P-loop containing nucleotide triphosphate hydrolases"/>
    <property type="match status" value="1"/>
</dbReference>
<feature type="domain" description="ABC transmembrane type-1" evidence="10">
    <location>
        <begin position="40"/>
        <end position="320"/>
    </location>
</feature>
<proteinExistence type="predicted"/>
<organism evidence="11">
    <name type="scientific">Leptolyngbya sp. NK1-12</name>
    <dbReference type="NCBI Taxonomy" id="2547451"/>
    <lineage>
        <taxon>Bacteria</taxon>
        <taxon>Bacillati</taxon>
        <taxon>Cyanobacteriota</taxon>
        <taxon>Cyanophyceae</taxon>
        <taxon>Leptolyngbyales</taxon>
        <taxon>Leptolyngbyaceae</taxon>
        <taxon>Leptolyngbya group</taxon>
        <taxon>Leptolyngbya</taxon>
    </lineage>
</organism>
<evidence type="ECO:0000256" key="1">
    <source>
        <dbReference type="ARBA" id="ARBA00004651"/>
    </source>
</evidence>
<dbReference type="Pfam" id="PF06472">
    <property type="entry name" value="ABC_membrane_2"/>
    <property type="match status" value="1"/>
</dbReference>
<dbReference type="PROSITE" id="PS50929">
    <property type="entry name" value="ABC_TM1F"/>
    <property type="match status" value="1"/>
</dbReference>
<dbReference type="GO" id="GO:0016887">
    <property type="term" value="F:ATP hydrolysis activity"/>
    <property type="evidence" value="ECO:0007669"/>
    <property type="project" value="InterPro"/>
</dbReference>
<dbReference type="InterPro" id="IPR003439">
    <property type="entry name" value="ABC_transporter-like_ATP-bd"/>
</dbReference>
<feature type="transmembrane region" description="Helical" evidence="8">
    <location>
        <begin position="75"/>
        <end position="95"/>
    </location>
</feature>
<feature type="domain" description="ABC transporter" evidence="9">
    <location>
        <begin position="360"/>
        <end position="554"/>
    </location>
</feature>
<evidence type="ECO:0000256" key="3">
    <source>
        <dbReference type="ARBA" id="ARBA00022692"/>
    </source>
</evidence>
<feature type="transmembrane region" description="Helical" evidence="8">
    <location>
        <begin position="158"/>
        <end position="179"/>
    </location>
</feature>
<dbReference type="CDD" id="cd03223">
    <property type="entry name" value="ABCD_peroxisomal_ALDP"/>
    <property type="match status" value="1"/>
</dbReference>
<dbReference type="GO" id="GO:0005886">
    <property type="term" value="C:plasma membrane"/>
    <property type="evidence" value="ECO:0007669"/>
    <property type="project" value="UniProtKB-SubCell"/>
</dbReference>
<feature type="transmembrane region" description="Helical" evidence="8">
    <location>
        <begin position="185"/>
        <end position="209"/>
    </location>
</feature>